<evidence type="ECO:0000256" key="1">
    <source>
        <dbReference type="ARBA" id="ARBA00004473"/>
    </source>
</evidence>
<keyword evidence="5 8" id="KW-0472">Membrane</keyword>
<dbReference type="GO" id="GO:0005521">
    <property type="term" value="F:lamin binding"/>
    <property type="evidence" value="ECO:0007669"/>
    <property type="project" value="TreeGrafter"/>
</dbReference>
<keyword evidence="3 8" id="KW-0812">Transmembrane</keyword>
<evidence type="ECO:0000313" key="10">
    <source>
        <dbReference type="EMBL" id="JAI65162.1"/>
    </source>
</evidence>
<dbReference type="GO" id="GO:0005637">
    <property type="term" value="C:nuclear inner membrane"/>
    <property type="evidence" value="ECO:0007669"/>
    <property type="project" value="UniProtKB-SubCell"/>
</dbReference>
<evidence type="ECO:0000256" key="6">
    <source>
        <dbReference type="ARBA" id="ARBA00023242"/>
    </source>
</evidence>
<feature type="transmembrane region" description="Helical" evidence="8">
    <location>
        <begin position="275"/>
        <end position="295"/>
    </location>
</feature>
<evidence type="ECO:0000256" key="7">
    <source>
        <dbReference type="SAM" id="MobiDB-lite"/>
    </source>
</evidence>
<feature type="compositionally biased region" description="Polar residues" evidence="7">
    <location>
        <begin position="528"/>
        <end position="543"/>
    </location>
</feature>
<feature type="domain" description="Ima1 N-terminal" evidence="9">
    <location>
        <begin position="35"/>
        <end position="156"/>
    </location>
</feature>
<feature type="transmembrane region" description="Helical" evidence="8">
    <location>
        <begin position="672"/>
        <end position="693"/>
    </location>
</feature>
<feature type="transmembrane region" description="Helical" evidence="8">
    <location>
        <begin position="201"/>
        <end position="224"/>
    </location>
</feature>
<reference evidence="10" key="1">
    <citation type="submission" date="2015-09" db="EMBL/GenBank/DDBJ databases">
        <title>Scylla olivacea transcriptome.</title>
        <authorList>
            <person name="Ikhwanuddin M."/>
        </authorList>
    </citation>
    <scope>NUCLEOTIDE SEQUENCE</scope>
</reference>
<dbReference type="Pfam" id="PF09779">
    <property type="entry name" value="Ima1_N"/>
    <property type="match status" value="1"/>
</dbReference>
<dbReference type="GO" id="GO:0030473">
    <property type="term" value="P:nuclear migration along microtubule"/>
    <property type="evidence" value="ECO:0007669"/>
    <property type="project" value="TreeGrafter"/>
</dbReference>
<dbReference type="AlphaFoldDB" id="A0A0P4WD26"/>
<feature type="compositionally biased region" description="Low complexity" evidence="7">
    <location>
        <begin position="512"/>
        <end position="527"/>
    </location>
</feature>
<evidence type="ECO:0000256" key="3">
    <source>
        <dbReference type="ARBA" id="ARBA00022692"/>
    </source>
</evidence>
<comment type="subcellular location">
    <subcellularLocation>
        <location evidence="1">Nucleus inner membrane</location>
        <topology evidence="1">Multi-pass membrane protein</topology>
    </subcellularLocation>
</comment>
<feature type="transmembrane region" description="Helical" evidence="8">
    <location>
        <begin position="6"/>
        <end position="24"/>
    </location>
</feature>
<proteinExistence type="inferred from homology"/>
<evidence type="ECO:0000256" key="2">
    <source>
        <dbReference type="ARBA" id="ARBA00007600"/>
    </source>
</evidence>
<feature type="region of interest" description="Disordered" evidence="7">
    <location>
        <begin position="576"/>
        <end position="595"/>
    </location>
</feature>
<evidence type="ECO:0000259" key="9">
    <source>
        <dbReference type="Pfam" id="PF09779"/>
    </source>
</evidence>
<evidence type="ECO:0000256" key="8">
    <source>
        <dbReference type="SAM" id="Phobius"/>
    </source>
</evidence>
<keyword evidence="6" id="KW-0539">Nucleus</keyword>
<protein>
    <recommendedName>
        <fullName evidence="9">Ima1 N-terminal domain-containing protein</fullName>
    </recommendedName>
</protein>
<feature type="transmembrane region" description="Helical" evidence="8">
    <location>
        <begin position="248"/>
        <end position="268"/>
    </location>
</feature>
<name>A0A0P4WD26_SCYOL</name>
<evidence type="ECO:0000256" key="5">
    <source>
        <dbReference type="ARBA" id="ARBA00023136"/>
    </source>
</evidence>
<accession>A0A0P4WD26</accession>
<dbReference type="InterPro" id="IPR040041">
    <property type="entry name" value="TMEM201"/>
</dbReference>
<dbReference type="GO" id="GO:0051015">
    <property type="term" value="F:actin filament binding"/>
    <property type="evidence" value="ECO:0007669"/>
    <property type="project" value="TreeGrafter"/>
</dbReference>
<organism evidence="10">
    <name type="scientific">Scylla olivacea</name>
    <name type="common">Orange mud crab</name>
    <name type="synonym">Cancer olivacea</name>
    <dbReference type="NCBI Taxonomy" id="85551"/>
    <lineage>
        <taxon>Eukaryota</taxon>
        <taxon>Metazoa</taxon>
        <taxon>Ecdysozoa</taxon>
        <taxon>Arthropoda</taxon>
        <taxon>Crustacea</taxon>
        <taxon>Multicrustacea</taxon>
        <taxon>Malacostraca</taxon>
        <taxon>Eumalacostraca</taxon>
        <taxon>Eucarida</taxon>
        <taxon>Decapoda</taxon>
        <taxon>Pleocyemata</taxon>
        <taxon>Brachyura</taxon>
        <taxon>Eubrachyura</taxon>
        <taxon>Portunoidea</taxon>
        <taxon>Portunidae</taxon>
        <taxon>Portuninae</taxon>
        <taxon>Scylla</taxon>
    </lineage>
</organism>
<keyword evidence="4 8" id="KW-1133">Transmembrane helix</keyword>
<evidence type="ECO:0000256" key="4">
    <source>
        <dbReference type="ARBA" id="ARBA00022989"/>
    </source>
</evidence>
<feature type="compositionally biased region" description="Polar residues" evidence="7">
    <location>
        <begin position="576"/>
        <end position="594"/>
    </location>
</feature>
<comment type="similarity">
    <text evidence="2">Belongs to the TMEM201 family.</text>
</comment>
<feature type="region of interest" description="Disordered" evidence="7">
    <location>
        <begin position="490"/>
        <end position="545"/>
    </location>
</feature>
<sequence>MEYDMILPAVTGASGVFAGCAVLYSKLRPHFPVKVNCWFCNKDTKVAFRQRESWFCPSCQQYNGFTEDGDYNRDLPAQYCESLNVTSRKHAEGRNRDQPTLALGNGLCQTCNLNQTLKVRALADYTPIRADNYDKEIEDYRKRLEKTYSLCRACEATLHQTLGKQDSWLKPKLISWRLKITAENKAKLVVNSHRGYRGTSFLLHLLRFMGLLISLTLFLCNLHHLQKDSGNYLVELDFGLGLEQHLEALYLFVSPIVIAGLALLLLSIFGSGKEILLVSDAITSFMWVGLLALSSSKQLMSNKDYNSLQVLVSGATVLFTAWTLVVPRSTSGTKLMSKHTLNKSGVSETLSSRLDDSQNTLSASIIDEPLNLPSPEVPHMSNAAPSTPLPSSENLVAADLAATTQDLDTTLGSLKISTPLKANAKNQSITSFSPRLLFSEKPGYNPKLSGSYCIQKNLVSPPRLSTKNITQSSWVAGGYWGHPVSPARDVSSHPAVSPFSQVPPSTPPYPLSRSSSQSSGFVSQGSGPTTYRSQGPFSLPNSRHGSHCGDFDHGSVLSEPAYKSWGGAPTLYPSDSVSQCGRSVHPSQSKSDAQSLHSYSSAYSDSLRYTPPSPIANSSFLYHTNQGNLSDTSMSDGHLGNGTVLEGREGSVKSFTSTKYDQNLIFSCRNPWFAFFLGMSFAANGFLVALLYLRADIQMFLGS</sequence>
<dbReference type="PANTHER" id="PTHR28646">
    <property type="entry name" value="TRANSMEMBRANE PROTEIN 201"/>
    <property type="match status" value="1"/>
</dbReference>
<dbReference type="PANTHER" id="PTHR28646:SF1">
    <property type="entry name" value="TRANSMEMBRANE PROTEIN 201"/>
    <property type="match status" value="1"/>
</dbReference>
<dbReference type="InterPro" id="IPR018617">
    <property type="entry name" value="Ima1_N"/>
</dbReference>
<feature type="transmembrane region" description="Helical" evidence="8">
    <location>
        <begin position="307"/>
        <end position="326"/>
    </location>
</feature>
<dbReference type="EMBL" id="GDRN01061800">
    <property type="protein sequence ID" value="JAI65162.1"/>
    <property type="molecule type" value="Transcribed_RNA"/>
</dbReference>